<feature type="domain" description="PPM-type phosphatase" evidence="2">
    <location>
        <begin position="38"/>
        <end position="260"/>
    </location>
</feature>
<dbReference type="EMBL" id="JABDJR010000647">
    <property type="protein sequence ID" value="NNF08295.1"/>
    <property type="molecule type" value="Genomic_DNA"/>
</dbReference>
<dbReference type="Gene3D" id="3.60.40.10">
    <property type="entry name" value="PPM-type phosphatase domain"/>
    <property type="match status" value="1"/>
</dbReference>
<dbReference type="InterPro" id="IPR052016">
    <property type="entry name" value="Bact_Sigma-Reg"/>
</dbReference>
<keyword evidence="1" id="KW-0378">Hydrolase</keyword>
<reference evidence="3 4" key="1">
    <citation type="submission" date="2020-03" db="EMBL/GenBank/DDBJ databases">
        <title>Metabolic flexibility allows generalist bacteria to become dominant in a frequently disturbed ecosystem.</title>
        <authorList>
            <person name="Chen Y.-J."/>
            <person name="Leung P.M."/>
            <person name="Bay S.K."/>
            <person name="Hugenholtz P."/>
            <person name="Kessler A.J."/>
            <person name="Shelley G."/>
            <person name="Waite D.W."/>
            <person name="Cook P.L."/>
            <person name="Greening C."/>
        </authorList>
    </citation>
    <scope>NUCLEOTIDE SEQUENCE [LARGE SCALE GENOMIC DNA]</scope>
    <source>
        <strain evidence="3">SS_bin_28</strain>
    </source>
</reference>
<dbReference type="SMART" id="SM00331">
    <property type="entry name" value="PP2C_SIG"/>
    <property type="match status" value="1"/>
</dbReference>
<gene>
    <name evidence="3" type="ORF">HKN21_16150</name>
</gene>
<proteinExistence type="predicted"/>
<dbReference type="PANTHER" id="PTHR43156">
    <property type="entry name" value="STAGE II SPORULATION PROTEIN E-RELATED"/>
    <property type="match status" value="1"/>
</dbReference>
<dbReference type="InterPro" id="IPR036457">
    <property type="entry name" value="PPM-type-like_dom_sf"/>
</dbReference>
<dbReference type="InterPro" id="IPR001932">
    <property type="entry name" value="PPM-type_phosphatase-like_dom"/>
</dbReference>
<protein>
    <submittedName>
        <fullName evidence="3">Serine/threonine-protein phosphatase</fullName>
    </submittedName>
</protein>
<evidence type="ECO:0000259" key="2">
    <source>
        <dbReference type="SMART" id="SM00331"/>
    </source>
</evidence>
<dbReference type="GO" id="GO:0016791">
    <property type="term" value="F:phosphatase activity"/>
    <property type="evidence" value="ECO:0007669"/>
    <property type="project" value="TreeGrafter"/>
</dbReference>
<sequence length="321" mass="34904">MTADSPPLQNPMESETLQCMEVWGGNQTASRQVRLSGLEAWVWARPYGGSAGGDVHYVSSCGTGRIVRILVADVSGHGEEVSETSAALRNLMRRHVNTLEQNRFVRSLNKEFRKLVDRGQFATAIAATFFAPTADIELTNAGHPRPLVRRASEGIWRYIEGTPTPPKVVANLPLGIIKESKYVSSQIHLDPGDMLMLYSDAVTEAQNPSGDMLDEEGLLQLLARITSSKPSQILPELLKKLEAWRGAPSDDDETIMILVADGGEPDSSFGERLRAGGRLAGGILQAVKTGGPFPWPDLTPANLGGAIIPSLSRRWAKRKKN</sequence>
<evidence type="ECO:0000313" key="3">
    <source>
        <dbReference type="EMBL" id="NNF08295.1"/>
    </source>
</evidence>
<comment type="caution">
    <text evidence="3">The sequence shown here is derived from an EMBL/GenBank/DDBJ whole genome shotgun (WGS) entry which is preliminary data.</text>
</comment>
<accession>A0A7Y2EE29</accession>
<dbReference type="Proteomes" id="UP000547674">
    <property type="component" value="Unassembled WGS sequence"/>
</dbReference>
<dbReference type="SUPFAM" id="SSF81606">
    <property type="entry name" value="PP2C-like"/>
    <property type="match status" value="1"/>
</dbReference>
<dbReference type="PANTHER" id="PTHR43156:SF2">
    <property type="entry name" value="STAGE II SPORULATION PROTEIN E"/>
    <property type="match status" value="1"/>
</dbReference>
<dbReference type="Pfam" id="PF07228">
    <property type="entry name" value="SpoIIE"/>
    <property type="match status" value="1"/>
</dbReference>
<name>A0A7Y2EE29_UNCEI</name>
<organism evidence="3 4">
    <name type="scientific">Eiseniibacteriota bacterium</name>
    <dbReference type="NCBI Taxonomy" id="2212470"/>
    <lineage>
        <taxon>Bacteria</taxon>
        <taxon>Candidatus Eiseniibacteriota</taxon>
    </lineage>
</organism>
<evidence type="ECO:0000256" key="1">
    <source>
        <dbReference type="ARBA" id="ARBA00022801"/>
    </source>
</evidence>
<evidence type="ECO:0000313" key="4">
    <source>
        <dbReference type="Proteomes" id="UP000547674"/>
    </source>
</evidence>
<dbReference type="AlphaFoldDB" id="A0A7Y2EE29"/>